<dbReference type="Gene3D" id="1.10.600.10">
    <property type="entry name" value="Farnesyl Diphosphate Synthase"/>
    <property type="match status" value="1"/>
</dbReference>
<accession>A0A4V2MWY2</accession>
<evidence type="ECO:0000256" key="2">
    <source>
        <dbReference type="ARBA" id="ARBA00023239"/>
    </source>
</evidence>
<organism evidence="3 4">
    <name type="scientific">Steccherinum ochraceum</name>
    <dbReference type="NCBI Taxonomy" id="92696"/>
    <lineage>
        <taxon>Eukaryota</taxon>
        <taxon>Fungi</taxon>
        <taxon>Dikarya</taxon>
        <taxon>Basidiomycota</taxon>
        <taxon>Agaricomycotina</taxon>
        <taxon>Agaricomycetes</taxon>
        <taxon>Polyporales</taxon>
        <taxon>Steccherinaceae</taxon>
        <taxon>Steccherinum</taxon>
    </lineage>
</organism>
<keyword evidence="2" id="KW-0456">Lyase</keyword>
<dbReference type="SUPFAM" id="SSF48576">
    <property type="entry name" value="Terpenoid synthases"/>
    <property type="match status" value="1"/>
</dbReference>
<dbReference type="SFLD" id="SFLDS00005">
    <property type="entry name" value="Isoprenoid_Synthase_Type_I"/>
    <property type="match status" value="1"/>
</dbReference>
<dbReference type="STRING" id="92696.A0A4V2MWY2"/>
<evidence type="ECO:0000256" key="1">
    <source>
        <dbReference type="ARBA" id="ARBA00007946"/>
    </source>
</evidence>
<dbReference type="OrthoDB" id="2998174at2759"/>
<proteinExistence type="inferred from homology"/>
<evidence type="ECO:0000313" key="4">
    <source>
        <dbReference type="Proteomes" id="UP000292702"/>
    </source>
</evidence>
<dbReference type="Pfam" id="PF06330">
    <property type="entry name" value="TRI5"/>
    <property type="match status" value="1"/>
</dbReference>
<dbReference type="SFLD" id="SFLDG01021">
    <property type="entry name" value="Trichodiene_Synthase_Like"/>
    <property type="match status" value="1"/>
</dbReference>
<dbReference type="InterPro" id="IPR024652">
    <property type="entry name" value="Trichodiene_synth"/>
</dbReference>
<dbReference type="AlphaFoldDB" id="A0A4V2MWY2"/>
<gene>
    <name evidence="3" type="ORF">EIP91_011666</name>
</gene>
<evidence type="ECO:0000313" key="3">
    <source>
        <dbReference type="EMBL" id="TCD67997.1"/>
    </source>
</evidence>
<comment type="caution">
    <text evidence="3">The sequence shown here is derived from an EMBL/GenBank/DDBJ whole genome shotgun (WGS) entry which is preliminary data.</text>
</comment>
<reference evidence="3 4" key="1">
    <citation type="submission" date="2018-11" db="EMBL/GenBank/DDBJ databases">
        <title>Genome assembly of Steccherinum ochraceum LE-BIN_3174, the white-rot fungus of the Steccherinaceae family (The Residual Polyporoid clade, Polyporales, Basidiomycota).</title>
        <authorList>
            <person name="Fedorova T.V."/>
            <person name="Glazunova O.A."/>
            <person name="Landesman E.O."/>
            <person name="Moiseenko K.V."/>
            <person name="Psurtseva N.V."/>
            <person name="Savinova O.S."/>
            <person name="Shakhova N.V."/>
            <person name="Tyazhelova T.V."/>
            <person name="Vasina D.V."/>
        </authorList>
    </citation>
    <scope>NUCLEOTIDE SEQUENCE [LARGE SCALE GENOMIC DNA]</scope>
    <source>
        <strain evidence="3 4">LE-BIN_3174</strain>
    </source>
</reference>
<dbReference type="EMBL" id="RWJN01000079">
    <property type="protein sequence ID" value="TCD67997.1"/>
    <property type="molecule type" value="Genomic_DNA"/>
</dbReference>
<keyword evidence="4" id="KW-1185">Reference proteome</keyword>
<dbReference type="GO" id="GO:0016838">
    <property type="term" value="F:carbon-oxygen lyase activity, acting on phosphates"/>
    <property type="evidence" value="ECO:0007669"/>
    <property type="project" value="InterPro"/>
</dbReference>
<comment type="similarity">
    <text evidence="1">Belongs to the trichodiene synthase family.</text>
</comment>
<sequence length="306" mass="34604">MDAQVRSLLPRFFQEIGILKRFRFCGVDAALEQSFFSAISGWSLDMTEEQLQRYATVGLVMATTAYRHTPPDVQLAIALYTFFLPIIDDDDILSYEMIRQFPSRLLEGSPQLHPVLVHLVDNLASMRHLFPIYSATTITADTIVFMNAEVQIRDGGEVDIRRDVSVGYVDYIRMKTGLGEAYAAFIWPQLLFPETKRYIQTLPHVAKFIALGNDLLSFYKESAAGETENYVSQYTASHGVSEGQALSDITDTLVDLDARIKLTLGAGPERDAWESFLVGYAEFHLHNPRYRLSEILPEYCVVRPVS</sequence>
<protein>
    <submittedName>
        <fullName evidence="3">Terpene cyclase</fullName>
    </submittedName>
</protein>
<dbReference type="Proteomes" id="UP000292702">
    <property type="component" value="Unassembled WGS sequence"/>
</dbReference>
<dbReference type="InterPro" id="IPR008949">
    <property type="entry name" value="Isoprenoid_synthase_dom_sf"/>
</dbReference>
<name>A0A4V2MWY2_9APHY</name>